<protein>
    <recommendedName>
        <fullName evidence="3">DnaB/C C-terminal domain-containing protein</fullName>
    </recommendedName>
</protein>
<name>A0A090IWV0_9BACI</name>
<dbReference type="Proteomes" id="UP000040576">
    <property type="component" value="Unassembled WGS sequence"/>
</dbReference>
<accession>A0A090IWV0</accession>
<evidence type="ECO:0000256" key="1">
    <source>
        <dbReference type="ARBA" id="ARBA00093462"/>
    </source>
</evidence>
<evidence type="ECO:0000313" key="4">
    <source>
        <dbReference type="EMBL" id="CEE00868.1"/>
    </source>
</evidence>
<dbReference type="InterPro" id="IPR034829">
    <property type="entry name" value="DnaD-like_sf"/>
</dbReference>
<dbReference type="PANTHER" id="PTHR37293">
    <property type="entry name" value="PHAGE REPLICATION PROTEIN-RELATED"/>
    <property type="match status" value="1"/>
</dbReference>
<dbReference type="NCBIfam" id="TIGR01446">
    <property type="entry name" value="DnaD_dom"/>
    <property type="match status" value="1"/>
</dbReference>
<dbReference type="EMBL" id="CCRF01000036">
    <property type="protein sequence ID" value="CEE00868.1"/>
    <property type="molecule type" value="Genomic_DNA"/>
</dbReference>
<evidence type="ECO:0000313" key="5">
    <source>
        <dbReference type="Proteomes" id="UP000040576"/>
    </source>
</evidence>
<dbReference type="PANTHER" id="PTHR37293:SF5">
    <property type="entry name" value="DNA REPLICATION PROTEIN"/>
    <property type="match status" value="1"/>
</dbReference>
<dbReference type="Pfam" id="PF07261">
    <property type="entry name" value="DnaB_2"/>
    <property type="match status" value="1"/>
</dbReference>
<comment type="similarity">
    <text evidence="1">Belongs to the DnaB/DnaD family.</text>
</comment>
<feature type="compositionally biased region" description="Polar residues" evidence="2">
    <location>
        <begin position="135"/>
        <end position="162"/>
    </location>
</feature>
<dbReference type="Gene3D" id="1.10.10.630">
    <property type="entry name" value="DnaD domain-like"/>
    <property type="match status" value="1"/>
</dbReference>
<reference evidence="4 5" key="1">
    <citation type="submission" date="2014-07" db="EMBL/GenBank/DDBJ databases">
        <authorList>
            <person name="Wibberg Daniel"/>
        </authorList>
    </citation>
    <scope>NUCLEOTIDE SEQUENCE [LARGE SCALE GENOMIC DNA]</scope>
</reference>
<keyword evidence="5" id="KW-1185">Reference proteome</keyword>
<gene>
    <name evidence="4" type="ORF">BT1A1_1036</name>
</gene>
<feature type="domain" description="DnaB/C C-terminal" evidence="3">
    <location>
        <begin position="321"/>
        <end position="391"/>
    </location>
</feature>
<dbReference type="InterPro" id="IPR006343">
    <property type="entry name" value="DnaB/C_C"/>
</dbReference>
<evidence type="ECO:0000259" key="3">
    <source>
        <dbReference type="Pfam" id="PF07261"/>
    </source>
</evidence>
<dbReference type="InterPro" id="IPR053162">
    <property type="entry name" value="DnaD"/>
</dbReference>
<dbReference type="RefSeq" id="WP_051989013.1">
    <property type="nucleotide sequence ID" value="NZ_CCRF01000036.1"/>
</dbReference>
<organism evidence="4 5">
    <name type="scientific">Caldibacillus thermoamylovorans</name>
    <dbReference type="NCBI Taxonomy" id="35841"/>
    <lineage>
        <taxon>Bacteria</taxon>
        <taxon>Bacillati</taxon>
        <taxon>Bacillota</taxon>
        <taxon>Bacilli</taxon>
        <taxon>Bacillales</taxon>
        <taxon>Bacillaceae</taxon>
        <taxon>Caldibacillus</taxon>
    </lineage>
</organism>
<dbReference type="SUPFAM" id="SSF158499">
    <property type="entry name" value="DnaD domain-like"/>
    <property type="match status" value="1"/>
</dbReference>
<dbReference type="AlphaFoldDB" id="A0A090IWV0"/>
<feature type="compositionally biased region" description="Basic and acidic residues" evidence="2">
    <location>
        <begin position="118"/>
        <end position="134"/>
    </location>
</feature>
<feature type="compositionally biased region" description="Polar residues" evidence="2">
    <location>
        <begin position="169"/>
        <end position="221"/>
    </location>
</feature>
<evidence type="ECO:0000256" key="2">
    <source>
        <dbReference type="SAM" id="MobiDB-lite"/>
    </source>
</evidence>
<proteinExistence type="inferred from homology"/>
<feature type="region of interest" description="Disordered" evidence="2">
    <location>
        <begin position="118"/>
        <end position="221"/>
    </location>
</feature>
<sequence length="427" mass="48635">MSKLLINESPILVLPTLAKKIGLNQALFIQQLHYWLADSKHTYDGYQWVYNTYEDWHRQFPFWSTSTIRRIIGKLEREGLIVSGNYNRFKMDKTKWYRINYEYLESLMDEDAQLSDLCSKRTDTSDPTEQHNGTHTDASNSQNRINLGKASTQNNLTDQNAPSIDKQPDQTNANVSKPTNQSDTNLSKRTNQSDTNLSKPTNQNGANLGNPTNQTGTNLTNHTDQTVTKLTKHNDQNNSNLTISGEQAGQYIVPNLTNHTYQNKFNLTTSGEQAGQYVGASLALARTNITKAIPETTSETTPEKKSVVIVTHARAEEQNPFTFFEQNGFGTISGYLFEKIQAWCEDLSQELVLEAMKIAVESGNKNWSYVEGILRRWVDKGYQTINEVRAAQKEYRERLDKSAKQKPRMERDIPRNFILDMDAGEDE</sequence>